<reference evidence="6 7" key="1">
    <citation type="submission" date="2020-10" db="EMBL/GenBank/DDBJ databases">
        <title>Genome sequencing of Massilia sp. LPB0304.</title>
        <authorList>
            <person name="Kim J."/>
        </authorList>
    </citation>
    <scope>NUCLEOTIDE SEQUENCE [LARGE SCALE GENOMIC DNA]</scope>
    <source>
        <strain evidence="6 7">LPB0304</strain>
    </source>
</reference>
<dbReference type="InterPro" id="IPR058245">
    <property type="entry name" value="NreC/VraR/RcsB-like_REC"/>
</dbReference>
<dbReference type="SUPFAM" id="SSF46894">
    <property type="entry name" value="C-terminal effector domain of the bipartite response regulators"/>
    <property type="match status" value="1"/>
</dbReference>
<keyword evidence="7" id="KW-1185">Reference proteome</keyword>
<feature type="domain" description="HTH luxR-type" evidence="4">
    <location>
        <begin position="156"/>
        <end position="223"/>
    </location>
</feature>
<evidence type="ECO:0000313" key="7">
    <source>
        <dbReference type="Proteomes" id="UP000593875"/>
    </source>
</evidence>
<evidence type="ECO:0000259" key="4">
    <source>
        <dbReference type="PROSITE" id="PS50043"/>
    </source>
</evidence>
<dbReference type="Pfam" id="PF00072">
    <property type="entry name" value="Response_reg"/>
    <property type="match status" value="1"/>
</dbReference>
<dbReference type="KEGG" id="mlir:LPB04_11285"/>
<dbReference type="PROSITE" id="PS50110">
    <property type="entry name" value="RESPONSE_REGULATORY"/>
    <property type="match status" value="1"/>
</dbReference>
<gene>
    <name evidence="6" type="ORF">LPB04_11285</name>
</gene>
<dbReference type="CDD" id="cd17535">
    <property type="entry name" value="REC_NarL-like"/>
    <property type="match status" value="1"/>
</dbReference>
<dbReference type="AlphaFoldDB" id="A0A7L9U9Q7"/>
<dbReference type="SMART" id="SM00421">
    <property type="entry name" value="HTH_LUXR"/>
    <property type="match status" value="1"/>
</dbReference>
<keyword evidence="2" id="KW-0238">DNA-binding</keyword>
<feature type="domain" description="Response regulatory" evidence="5">
    <location>
        <begin position="10"/>
        <end position="126"/>
    </location>
</feature>
<dbReference type="InterPro" id="IPR016032">
    <property type="entry name" value="Sig_transdc_resp-reg_C-effctor"/>
</dbReference>
<dbReference type="GO" id="GO:0006355">
    <property type="term" value="P:regulation of DNA-templated transcription"/>
    <property type="evidence" value="ECO:0007669"/>
    <property type="project" value="InterPro"/>
</dbReference>
<name>A0A7L9U9Q7_9BURK</name>
<dbReference type="SUPFAM" id="SSF52172">
    <property type="entry name" value="CheY-like"/>
    <property type="match status" value="1"/>
</dbReference>
<dbReference type="PROSITE" id="PS50043">
    <property type="entry name" value="HTH_LUXR_2"/>
    <property type="match status" value="1"/>
</dbReference>
<dbReference type="GO" id="GO:0003677">
    <property type="term" value="F:DNA binding"/>
    <property type="evidence" value="ECO:0007669"/>
    <property type="project" value="UniProtKB-KW"/>
</dbReference>
<sequence length="229" mass="24953">MPLTVPVPITVLLVDDHKTMLWGLERLVGGERSGMKVVATAGNREEALAQAAMHGPDVILLDIDLNGECSLDFLPALLVSGISRALVFTGMRDQATLDRAILAGARGVLRKDAPAEVVLRAIEKVHQGEMWVGQDMMARIFGELTRARAPARRDPHQEKLDSLTPKERRIVDAIVAGSGVTNQALADSLFISEHTLRNYLVTIYKKLGVSNRLELYVYASKHSAPRAAG</sequence>
<dbReference type="InterPro" id="IPR011006">
    <property type="entry name" value="CheY-like_superfamily"/>
</dbReference>
<dbReference type="Pfam" id="PF00196">
    <property type="entry name" value="GerE"/>
    <property type="match status" value="1"/>
</dbReference>
<dbReference type="InterPro" id="IPR000792">
    <property type="entry name" value="Tscrpt_reg_LuxR_C"/>
</dbReference>
<evidence type="ECO:0000256" key="2">
    <source>
        <dbReference type="ARBA" id="ARBA00023125"/>
    </source>
</evidence>
<dbReference type="CDD" id="cd06170">
    <property type="entry name" value="LuxR_C_like"/>
    <property type="match status" value="1"/>
</dbReference>
<dbReference type="InterPro" id="IPR039420">
    <property type="entry name" value="WalR-like"/>
</dbReference>
<dbReference type="GO" id="GO:0000160">
    <property type="term" value="P:phosphorelay signal transduction system"/>
    <property type="evidence" value="ECO:0007669"/>
    <property type="project" value="InterPro"/>
</dbReference>
<protein>
    <submittedName>
        <fullName evidence="6">Response regulator transcription factor</fullName>
    </submittedName>
</protein>
<dbReference type="PANTHER" id="PTHR43214">
    <property type="entry name" value="TWO-COMPONENT RESPONSE REGULATOR"/>
    <property type="match status" value="1"/>
</dbReference>
<dbReference type="PANTHER" id="PTHR43214:SF38">
    <property type="entry name" value="NITRATE_NITRITE RESPONSE REGULATOR PROTEIN NARL"/>
    <property type="match status" value="1"/>
</dbReference>
<keyword evidence="1 3" id="KW-0597">Phosphoprotein</keyword>
<proteinExistence type="predicted"/>
<evidence type="ECO:0000256" key="3">
    <source>
        <dbReference type="PROSITE-ProRule" id="PRU00169"/>
    </source>
</evidence>
<evidence type="ECO:0000313" key="6">
    <source>
        <dbReference type="EMBL" id="QOL51774.1"/>
    </source>
</evidence>
<dbReference type="InterPro" id="IPR001789">
    <property type="entry name" value="Sig_transdc_resp-reg_receiver"/>
</dbReference>
<organism evidence="6 7">
    <name type="scientific">Massilia litorea</name>
    <dbReference type="NCBI Taxonomy" id="2769491"/>
    <lineage>
        <taxon>Bacteria</taxon>
        <taxon>Pseudomonadati</taxon>
        <taxon>Pseudomonadota</taxon>
        <taxon>Betaproteobacteria</taxon>
        <taxon>Burkholderiales</taxon>
        <taxon>Oxalobacteraceae</taxon>
        <taxon>Telluria group</taxon>
        <taxon>Massilia</taxon>
    </lineage>
</organism>
<dbReference type="SMART" id="SM00448">
    <property type="entry name" value="REC"/>
    <property type="match status" value="1"/>
</dbReference>
<dbReference type="Proteomes" id="UP000593875">
    <property type="component" value="Chromosome"/>
</dbReference>
<evidence type="ECO:0000256" key="1">
    <source>
        <dbReference type="ARBA" id="ARBA00022553"/>
    </source>
</evidence>
<dbReference type="RefSeq" id="WP_193688747.1">
    <property type="nucleotide sequence ID" value="NZ_CP062941.1"/>
</dbReference>
<accession>A0A7L9U9Q7</accession>
<feature type="modified residue" description="4-aspartylphosphate" evidence="3">
    <location>
        <position position="62"/>
    </location>
</feature>
<dbReference type="EMBL" id="CP062941">
    <property type="protein sequence ID" value="QOL51774.1"/>
    <property type="molecule type" value="Genomic_DNA"/>
</dbReference>
<dbReference type="Gene3D" id="3.40.50.2300">
    <property type="match status" value="1"/>
</dbReference>
<evidence type="ECO:0000259" key="5">
    <source>
        <dbReference type="PROSITE" id="PS50110"/>
    </source>
</evidence>